<feature type="transmembrane region" description="Helical" evidence="1">
    <location>
        <begin position="44"/>
        <end position="64"/>
    </location>
</feature>
<reference evidence="2 3" key="1">
    <citation type="submission" date="2016-10" db="EMBL/GenBank/DDBJ databases">
        <authorList>
            <person name="de Groot N.N."/>
        </authorList>
    </citation>
    <scope>NUCLEOTIDE SEQUENCE [LARGE SCALE GENOMIC DNA]</scope>
    <source>
        <strain evidence="2 3">DSM 21019</strain>
    </source>
</reference>
<keyword evidence="1" id="KW-1133">Transmembrane helix</keyword>
<evidence type="ECO:0000313" key="2">
    <source>
        <dbReference type="EMBL" id="SFR54715.1"/>
    </source>
</evidence>
<name>A0A1I6HJS8_9FLAO</name>
<gene>
    <name evidence="2" type="ORF">SAMN04490243_2828</name>
</gene>
<dbReference type="OrthoDB" id="980086at2"/>
<sequence length="595" mass="65737">MNEGVSFLNSAIFWPVIVGILLLAVVFTFKEWPTRSASGFARRLCLGVLALLGLAQIALEPAYWKAAKKETIILATPGTSDAQLDSLKRVNRRAKIIEYKPGMDRSGELAGKSVFLLGHGLASYDLWQTAGAEVVFLEAPTPSGVVRLQQSESGVLGYPIEVRGSYAKPDKGTSLFLLDPGGNPVDSLLLNEEPETGITAGEIPFKLEAQPQVAGNLLYYLEERDSSGARLRTNPIPFRISGPSPRNILILNTFPTFETRRLKEFLTASGASVLIRSQLTRGAYKFEYINREARPVYRLNAESLEGFQLVICDTGSLLNLSANSLAALQEAIRNRGLALLVQPDAGYFSRNSSFGRLPFIRDNQESFTLTAQDVVVQKYPYRPALQFPEERITTREGELLGVYRPSGLGRILGSVLKDTYQLPLQGNQASYNALWTALLNAALPPAEQGLQWEAQTELPRIDAPFRFQLRTTSDATRVRDDSGNVIPLIQDFHLPYLWEGTDYPLAPGWNRLSAVESGEDATPGNPANFDFYTFGDEDWQALEAATRLGTNRDHFSQQSGNPKAAMEVAAISPIWGFILFLLSMGWLWLEPRLMG</sequence>
<dbReference type="AlphaFoldDB" id="A0A1I6HJS8"/>
<feature type="transmembrane region" description="Helical" evidence="1">
    <location>
        <begin position="568"/>
        <end position="589"/>
    </location>
</feature>
<protein>
    <recommendedName>
        <fullName evidence="4">N-terminal double-transmembrane domain-containing protein</fullName>
    </recommendedName>
</protein>
<keyword evidence="1" id="KW-0472">Membrane</keyword>
<organism evidence="2 3">
    <name type="scientific">Robiginitalea myxolifaciens</name>
    <dbReference type="NCBI Taxonomy" id="400055"/>
    <lineage>
        <taxon>Bacteria</taxon>
        <taxon>Pseudomonadati</taxon>
        <taxon>Bacteroidota</taxon>
        <taxon>Flavobacteriia</taxon>
        <taxon>Flavobacteriales</taxon>
        <taxon>Flavobacteriaceae</taxon>
        <taxon>Robiginitalea</taxon>
    </lineage>
</organism>
<evidence type="ECO:0000313" key="3">
    <source>
        <dbReference type="Proteomes" id="UP000199534"/>
    </source>
</evidence>
<evidence type="ECO:0008006" key="4">
    <source>
        <dbReference type="Google" id="ProtNLM"/>
    </source>
</evidence>
<keyword evidence="3" id="KW-1185">Reference proteome</keyword>
<dbReference type="STRING" id="400055.SAMN04490243_2828"/>
<evidence type="ECO:0000256" key="1">
    <source>
        <dbReference type="SAM" id="Phobius"/>
    </source>
</evidence>
<dbReference type="EMBL" id="FOYQ01000002">
    <property type="protein sequence ID" value="SFR54715.1"/>
    <property type="molecule type" value="Genomic_DNA"/>
</dbReference>
<feature type="transmembrane region" description="Helical" evidence="1">
    <location>
        <begin position="12"/>
        <end position="32"/>
    </location>
</feature>
<accession>A0A1I6HJS8</accession>
<proteinExistence type="predicted"/>
<dbReference type="Proteomes" id="UP000199534">
    <property type="component" value="Unassembled WGS sequence"/>
</dbReference>
<keyword evidence="1" id="KW-0812">Transmembrane</keyword>
<dbReference type="RefSeq" id="WP_092983316.1">
    <property type="nucleotide sequence ID" value="NZ_FOYQ01000002.1"/>
</dbReference>